<feature type="chain" id="PRO_5045883042" description="Lipoprotein" evidence="1">
    <location>
        <begin position="23"/>
        <end position="56"/>
    </location>
</feature>
<gene>
    <name evidence="2" type="ORF">R2363_16770</name>
</gene>
<dbReference type="EMBL" id="JAWJZF010000372">
    <property type="protein sequence ID" value="MDX2293821.1"/>
    <property type="molecule type" value="Genomic_DNA"/>
</dbReference>
<evidence type="ECO:0000313" key="2">
    <source>
        <dbReference type="EMBL" id="MDX2293821.1"/>
    </source>
</evidence>
<organism evidence="2 3">
    <name type="scientific">Streptomyces roseolus</name>
    <dbReference type="NCBI Taxonomy" id="67358"/>
    <lineage>
        <taxon>Bacteria</taxon>
        <taxon>Bacillati</taxon>
        <taxon>Actinomycetota</taxon>
        <taxon>Actinomycetes</taxon>
        <taxon>Kitasatosporales</taxon>
        <taxon>Streptomycetaceae</taxon>
        <taxon>Streptomyces</taxon>
    </lineage>
</organism>
<evidence type="ECO:0008006" key="4">
    <source>
        <dbReference type="Google" id="ProtNLM"/>
    </source>
</evidence>
<proteinExistence type="predicted"/>
<accession>A0ABU4K7V4</accession>
<reference evidence="2 3" key="1">
    <citation type="submission" date="2023-10" db="EMBL/GenBank/DDBJ databases">
        <authorList>
            <person name="Wang X.X."/>
        </authorList>
    </citation>
    <scope>NUCLEOTIDE SEQUENCE [LARGE SCALE GENOMIC DNA]</scope>
    <source>
        <strain evidence="2 3">NBRC 12816</strain>
    </source>
</reference>
<comment type="caution">
    <text evidence="2">The sequence shown here is derived from an EMBL/GenBank/DDBJ whole genome shotgun (WGS) entry which is preliminary data.</text>
</comment>
<dbReference type="PROSITE" id="PS51257">
    <property type="entry name" value="PROKAR_LIPOPROTEIN"/>
    <property type="match status" value="1"/>
</dbReference>
<dbReference type="RefSeq" id="WP_319010178.1">
    <property type="nucleotide sequence ID" value="NZ_JAWJZF010000372.1"/>
</dbReference>
<dbReference type="Proteomes" id="UP001278571">
    <property type="component" value="Unassembled WGS sequence"/>
</dbReference>
<evidence type="ECO:0000256" key="1">
    <source>
        <dbReference type="SAM" id="SignalP"/>
    </source>
</evidence>
<feature type="signal peptide" evidence="1">
    <location>
        <begin position="1"/>
        <end position="22"/>
    </location>
</feature>
<name>A0ABU4K7V4_9ACTN</name>
<keyword evidence="3" id="KW-1185">Reference proteome</keyword>
<protein>
    <recommendedName>
        <fullName evidence="4">Lipoprotein</fullName>
    </recommendedName>
</protein>
<keyword evidence="1" id="KW-0732">Signal</keyword>
<evidence type="ECO:0000313" key="3">
    <source>
        <dbReference type="Proteomes" id="UP001278571"/>
    </source>
</evidence>
<sequence>MSRLRPLVVAALLLGLTGCASAVDPLERLGRKAVERVGDVRDADRGPVRAEEVTRP</sequence>